<evidence type="ECO:0000313" key="10">
    <source>
        <dbReference type="EMBL" id="ALG72977.1"/>
    </source>
</evidence>
<keyword evidence="7 9" id="KW-0472">Membrane</keyword>
<proteinExistence type="inferred from homology"/>
<dbReference type="GO" id="GO:0005886">
    <property type="term" value="C:plasma membrane"/>
    <property type="evidence" value="ECO:0007669"/>
    <property type="project" value="UniProtKB-SubCell"/>
</dbReference>
<reference evidence="12" key="1">
    <citation type="submission" date="2015-08" db="EMBL/GenBank/DDBJ databases">
        <title>Complete Genome Sequence of Azospirillum thiophilum BV-S.</title>
        <authorList>
            <person name="Fomenkov A."/>
            <person name="Vincze T."/>
            <person name="Grabovich M."/>
            <person name="Dubinina G."/>
            <person name="Orlova M."/>
            <person name="Belousova E."/>
            <person name="Roberts R.J."/>
        </authorList>
    </citation>
    <scope>NUCLEOTIDE SEQUENCE [LARGE SCALE GENOMIC DNA]</scope>
    <source>
        <strain evidence="12">BV-S</strain>
    </source>
</reference>
<dbReference type="OrthoDB" id="9807115at2"/>
<dbReference type="Proteomes" id="UP000069935">
    <property type="component" value="Chromosome 3"/>
</dbReference>
<accession>A0A0F2KS43</accession>
<gene>
    <name evidence="10" type="ORF">AL072_18745</name>
    <name evidence="11" type="ORF">AL072_22410</name>
</gene>
<dbReference type="AlphaFoldDB" id="A0A0F2KS43"/>
<evidence type="ECO:0000256" key="6">
    <source>
        <dbReference type="ARBA" id="ARBA00022989"/>
    </source>
</evidence>
<dbReference type="PANTHER" id="PTHR11795">
    <property type="entry name" value="BRANCHED-CHAIN AMINO ACID TRANSPORT SYSTEM PERMEASE PROTEIN LIVH"/>
    <property type="match status" value="1"/>
</dbReference>
<dbReference type="Pfam" id="PF02653">
    <property type="entry name" value="BPD_transp_2"/>
    <property type="match status" value="1"/>
</dbReference>
<comment type="similarity">
    <text evidence="8">Belongs to the binding-protein-dependent transport system permease family. LivHM subfamily.</text>
</comment>
<sequence>MSHLLGIPPQALFGQLLLGLINGSFYALLSLGLAVIFGMLNVVNMAHGALYMVGAFVAWLLLSHAGIGYWGALVLAPLVVGAVGLVLERTMLRRLYKVDHLYGLLLTFGLALIFEGAFRHQYGVSGQPYPIPDLLKGGTNLGFMYLPTYRGWVVAASLLVCLGTWFAIERTRLGAYLRAATENPTLVQAFGINVPVMVSLTYGFGVALAGLAGVLAAPIYQVSPLMGSNIIIVVFAVVVIGGMGSILGAIVTGLGLGLLEGLTKVVYPEASNIVVFVIMAVVLMVKPAGLFGRER</sequence>
<dbReference type="GO" id="GO:0022857">
    <property type="term" value="F:transmembrane transporter activity"/>
    <property type="evidence" value="ECO:0007669"/>
    <property type="project" value="InterPro"/>
</dbReference>
<dbReference type="Proteomes" id="UP000069935">
    <property type="component" value="Chromosome 2"/>
</dbReference>
<evidence type="ECO:0000256" key="3">
    <source>
        <dbReference type="ARBA" id="ARBA00022475"/>
    </source>
</evidence>
<feature type="transmembrane region" description="Helical" evidence="9">
    <location>
        <begin position="200"/>
        <end position="220"/>
    </location>
</feature>
<evidence type="ECO:0000256" key="1">
    <source>
        <dbReference type="ARBA" id="ARBA00004651"/>
    </source>
</evidence>
<organism evidence="10 12">
    <name type="scientific">Azospirillum thiophilum</name>
    <dbReference type="NCBI Taxonomy" id="528244"/>
    <lineage>
        <taxon>Bacteria</taxon>
        <taxon>Pseudomonadati</taxon>
        <taxon>Pseudomonadota</taxon>
        <taxon>Alphaproteobacteria</taxon>
        <taxon>Rhodospirillales</taxon>
        <taxon>Azospirillaceae</taxon>
        <taxon>Azospirillum</taxon>
    </lineage>
</organism>
<dbReference type="RefSeq" id="WP_045582802.1">
    <property type="nucleotide sequence ID" value="NZ_CP012402.1"/>
</dbReference>
<dbReference type="InterPro" id="IPR001851">
    <property type="entry name" value="ABC_transp_permease"/>
</dbReference>
<keyword evidence="12" id="KW-1185">Reference proteome</keyword>
<keyword evidence="5" id="KW-0029">Amino-acid transport</keyword>
<dbReference type="EMBL" id="CP012402">
    <property type="protein sequence ID" value="ALG72977.1"/>
    <property type="molecule type" value="Genomic_DNA"/>
</dbReference>
<feature type="transmembrane region" description="Helical" evidence="9">
    <location>
        <begin position="42"/>
        <end position="61"/>
    </location>
</feature>
<protein>
    <submittedName>
        <fullName evidence="10">ABC transporter permease</fullName>
    </submittedName>
</protein>
<feature type="transmembrane region" description="Helical" evidence="9">
    <location>
        <begin position="99"/>
        <end position="118"/>
    </location>
</feature>
<dbReference type="CDD" id="cd06582">
    <property type="entry name" value="TM_PBP1_LivH_like"/>
    <property type="match status" value="1"/>
</dbReference>
<feature type="transmembrane region" description="Helical" evidence="9">
    <location>
        <begin position="232"/>
        <end position="259"/>
    </location>
</feature>
<evidence type="ECO:0000256" key="2">
    <source>
        <dbReference type="ARBA" id="ARBA00022448"/>
    </source>
</evidence>
<dbReference type="EMBL" id="CP012403">
    <property type="protein sequence ID" value="ALG73707.1"/>
    <property type="molecule type" value="Genomic_DNA"/>
</dbReference>
<keyword evidence="4 9" id="KW-0812">Transmembrane</keyword>
<evidence type="ECO:0000313" key="11">
    <source>
        <dbReference type="EMBL" id="ALG73707.1"/>
    </source>
</evidence>
<dbReference type="KEGG" id="ati:AL072_22410"/>
<feature type="transmembrane region" description="Helical" evidence="9">
    <location>
        <begin position="265"/>
        <end position="285"/>
    </location>
</feature>
<evidence type="ECO:0000256" key="9">
    <source>
        <dbReference type="SAM" id="Phobius"/>
    </source>
</evidence>
<comment type="subcellular location">
    <subcellularLocation>
        <location evidence="1">Cell membrane</location>
        <topology evidence="1">Multi-pass membrane protein</topology>
    </subcellularLocation>
</comment>
<evidence type="ECO:0000313" key="12">
    <source>
        <dbReference type="Proteomes" id="UP000069935"/>
    </source>
</evidence>
<feature type="transmembrane region" description="Helical" evidence="9">
    <location>
        <begin position="12"/>
        <end position="35"/>
    </location>
</feature>
<evidence type="ECO:0000256" key="5">
    <source>
        <dbReference type="ARBA" id="ARBA00022970"/>
    </source>
</evidence>
<reference evidence="10 12" key="2">
    <citation type="journal article" date="2016" name="Genome Announc.">
        <title>Complete Genome Sequence of a Strain of Azospirillum thiophilum Isolated from a Sulfide Spring.</title>
        <authorList>
            <person name="Fomenkov A."/>
            <person name="Vincze T."/>
            <person name="Grabovich M."/>
            <person name="Anton B.P."/>
            <person name="Dubinina G."/>
            <person name="Orlova M."/>
            <person name="Belousova E."/>
            <person name="Roberts R.J."/>
        </authorList>
    </citation>
    <scope>NUCLEOTIDE SEQUENCE [LARGE SCALE GENOMIC DNA]</scope>
    <source>
        <strain evidence="10 12">BV-S</strain>
    </source>
</reference>
<dbReference type="KEGG" id="ati:AL072_18745"/>
<evidence type="ECO:0000256" key="7">
    <source>
        <dbReference type="ARBA" id="ARBA00023136"/>
    </source>
</evidence>
<dbReference type="PANTHER" id="PTHR11795:SF442">
    <property type="entry name" value="ABC TRANSPORTER ATP-BINDING PROTEIN"/>
    <property type="match status" value="1"/>
</dbReference>
<keyword evidence="2" id="KW-0813">Transport</keyword>
<name>A0A0F2KS43_9PROT</name>
<evidence type="ECO:0000256" key="4">
    <source>
        <dbReference type="ARBA" id="ARBA00022692"/>
    </source>
</evidence>
<keyword evidence="6 9" id="KW-1133">Transmembrane helix</keyword>
<evidence type="ECO:0000256" key="8">
    <source>
        <dbReference type="ARBA" id="ARBA00037998"/>
    </source>
</evidence>
<keyword evidence="3" id="KW-1003">Cell membrane</keyword>
<dbReference type="InterPro" id="IPR052157">
    <property type="entry name" value="BCAA_transport_permease"/>
</dbReference>
<dbReference type="GO" id="GO:0006865">
    <property type="term" value="P:amino acid transport"/>
    <property type="evidence" value="ECO:0007669"/>
    <property type="project" value="UniProtKB-KW"/>
</dbReference>
<feature type="transmembrane region" description="Helical" evidence="9">
    <location>
        <begin position="67"/>
        <end position="87"/>
    </location>
</feature>
<feature type="transmembrane region" description="Helical" evidence="9">
    <location>
        <begin position="149"/>
        <end position="168"/>
    </location>
</feature>